<evidence type="ECO:0000256" key="2">
    <source>
        <dbReference type="SAM" id="Phobius"/>
    </source>
</evidence>
<evidence type="ECO:0000256" key="1">
    <source>
        <dbReference type="SAM" id="MobiDB-lite"/>
    </source>
</evidence>
<accession>C3J821</accession>
<gene>
    <name evidence="3" type="ORF">POREN0001_1264</name>
</gene>
<sequence>MVLVAFLIAYLISDLLGGNITLGVLLTLLLLIGIIVVVKVWYKPLTRPIRDRVKALFIDAANHCKSSNFEDELGKDWDELDPLEDSFDGDEEA</sequence>
<proteinExistence type="predicted"/>
<name>C3J821_POREA</name>
<comment type="caution">
    <text evidence="3">The sequence shown here is derived from an EMBL/GenBank/DDBJ whole genome shotgun (WGS) entry which is preliminary data.</text>
</comment>
<keyword evidence="4" id="KW-1185">Reference proteome</keyword>
<dbReference type="Proteomes" id="UP000004295">
    <property type="component" value="Unassembled WGS sequence"/>
</dbReference>
<keyword evidence="2" id="KW-0472">Membrane</keyword>
<keyword evidence="2" id="KW-1133">Transmembrane helix</keyword>
<feature type="region of interest" description="Disordered" evidence="1">
    <location>
        <begin position="73"/>
        <end position="93"/>
    </location>
</feature>
<keyword evidence="2" id="KW-0812">Transmembrane</keyword>
<feature type="transmembrane region" description="Helical" evidence="2">
    <location>
        <begin position="20"/>
        <end position="42"/>
    </location>
</feature>
<evidence type="ECO:0000313" key="3">
    <source>
        <dbReference type="EMBL" id="EEN83795.1"/>
    </source>
</evidence>
<dbReference type="STRING" id="553175.POREN0001_1264"/>
<reference evidence="3 4" key="1">
    <citation type="submission" date="2009-04" db="EMBL/GenBank/DDBJ databases">
        <authorList>
            <person name="Sebastian Y."/>
            <person name="Madupu R."/>
            <person name="Durkin A.S."/>
            <person name="Torralba M."/>
            <person name="Methe B."/>
            <person name="Sutton G.G."/>
            <person name="Strausberg R.L."/>
            <person name="Nelson K.E."/>
        </authorList>
    </citation>
    <scope>NUCLEOTIDE SEQUENCE [LARGE SCALE GENOMIC DNA]</scope>
    <source>
        <strain evidence="4">ATCC 35406 / BCRC 14492 / JCM 8526 / NCTC 13058 / HG 370</strain>
    </source>
</reference>
<dbReference type="AlphaFoldDB" id="C3J821"/>
<dbReference type="EMBL" id="ACNN01000005">
    <property type="protein sequence ID" value="EEN83795.1"/>
    <property type="molecule type" value="Genomic_DNA"/>
</dbReference>
<evidence type="ECO:0000313" key="4">
    <source>
        <dbReference type="Proteomes" id="UP000004295"/>
    </source>
</evidence>
<protein>
    <submittedName>
        <fullName evidence="3">Uncharacterized protein</fullName>
    </submittedName>
</protein>
<feature type="compositionally biased region" description="Acidic residues" evidence="1">
    <location>
        <begin position="78"/>
        <end position="93"/>
    </location>
</feature>
<organism evidence="3 4">
    <name type="scientific">Porphyromonas endodontalis (strain ATCC 35406 / DSM 24491 / JCM 8526 / CCUG 16442 / BCRC 14492 / NCTC 13058 / HG 370)</name>
    <name type="common">Bacteroides endodontalis</name>
    <dbReference type="NCBI Taxonomy" id="553175"/>
    <lineage>
        <taxon>Bacteria</taxon>
        <taxon>Pseudomonadati</taxon>
        <taxon>Bacteroidota</taxon>
        <taxon>Bacteroidia</taxon>
        <taxon>Bacteroidales</taxon>
        <taxon>Porphyromonadaceae</taxon>
        <taxon>Porphyromonas</taxon>
    </lineage>
</organism>